<feature type="domain" description="Phytocyanin" evidence="4">
    <location>
        <begin position="32"/>
        <end position="138"/>
    </location>
</feature>
<dbReference type="Pfam" id="PF02298">
    <property type="entry name" value="Cu_bind_like"/>
    <property type="match status" value="1"/>
</dbReference>
<feature type="compositionally biased region" description="Low complexity" evidence="1">
    <location>
        <begin position="142"/>
        <end position="163"/>
    </location>
</feature>
<keyword evidence="6" id="KW-1185">Reference proteome</keyword>
<evidence type="ECO:0000256" key="3">
    <source>
        <dbReference type="SAM" id="SignalP"/>
    </source>
</evidence>
<reference evidence="5 6" key="2">
    <citation type="submission" date="2024-10" db="EMBL/GenBank/DDBJ databases">
        <authorList>
            <person name="Ryan C."/>
        </authorList>
    </citation>
    <scope>NUCLEOTIDE SEQUENCE [LARGE SCALE GENOMIC DNA]</scope>
</reference>
<sequence length="206" mass="21140">MAGRLRSAVLLASACAAVLLLAASASPSRPPAVYVVGDEMGWAVPPAGATDALNKWAAGHRFLVGDILLFRYTSGDDGPALLVTRDGYERCSAASPYAGGGGGGFASFTLGRPGTHHFISGTPWRCEAGQRMAVFVEDARSSRSSSGAAPTPAPGTTTQAPDTPLSPSGHRRLSLAQKQFAAAAIGFGAGFAFIFLIVSLCVCLKR</sequence>
<evidence type="ECO:0000256" key="1">
    <source>
        <dbReference type="SAM" id="MobiDB-lite"/>
    </source>
</evidence>
<dbReference type="InterPro" id="IPR008972">
    <property type="entry name" value="Cupredoxin"/>
</dbReference>
<dbReference type="InterPro" id="IPR003245">
    <property type="entry name" value="Phytocyanin_dom"/>
</dbReference>
<dbReference type="PANTHER" id="PTHR33021">
    <property type="entry name" value="BLUE COPPER PROTEIN"/>
    <property type="match status" value="1"/>
</dbReference>
<evidence type="ECO:0000259" key="4">
    <source>
        <dbReference type="PROSITE" id="PS51485"/>
    </source>
</evidence>
<keyword evidence="2" id="KW-0472">Membrane</keyword>
<gene>
    <name evidence="5" type="ORF">URODEC1_LOCUS108988</name>
</gene>
<protein>
    <recommendedName>
        <fullName evidence="4">Phytocyanin domain-containing protein</fullName>
    </recommendedName>
</protein>
<dbReference type="Proteomes" id="UP001497457">
    <property type="component" value="Chromosome 7b"/>
</dbReference>
<dbReference type="InterPro" id="IPR039391">
    <property type="entry name" value="Phytocyanin-like"/>
</dbReference>
<feature type="region of interest" description="Disordered" evidence="1">
    <location>
        <begin position="141"/>
        <end position="169"/>
    </location>
</feature>
<evidence type="ECO:0000313" key="6">
    <source>
        <dbReference type="Proteomes" id="UP001497457"/>
    </source>
</evidence>
<dbReference type="EMBL" id="OZ075117">
    <property type="protein sequence ID" value="CAL5081968.1"/>
    <property type="molecule type" value="Genomic_DNA"/>
</dbReference>
<feature type="chain" id="PRO_5044756701" description="Phytocyanin domain-containing protein" evidence="3">
    <location>
        <begin position="26"/>
        <end position="206"/>
    </location>
</feature>
<organism evidence="5 6">
    <name type="scientific">Urochloa decumbens</name>
    <dbReference type="NCBI Taxonomy" id="240449"/>
    <lineage>
        <taxon>Eukaryota</taxon>
        <taxon>Viridiplantae</taxon>
        <taxon>Streptophyta</taxon>
        <taxon>Embryophyta</taxon>
        <taxon>Tracheophyta</taxon>
        <taxon>Spermatophyta</taxon>
        <taxon>Magnoliopsida</taxon>
        <taxon>Liliopsida</taxon>
        <taxon>Poales</taxon>
        <taxon>Poaceae</taxon>
        <taxon>PACMAD clade</taxon>
        <taxon>Panicoideae</taxon>
        <taxon>Panicodae</taxon>
        <taxon>Paniceae</taxon>
        <taxon>Melinidinae</taxon>
        <taxon>Urochloa</taxon>
    </lineage>
</organism>
<dbReference type="AlphaFoldDB" id="A0ABC9FWA0"/>
<proteinExistence type="predicted"/>
<dbReference type="SUPFAM" id="SSF49503">
    <property type="entry name" value="Cupredoxins"/>
    <property type="match status" value="1"/>
</dbReference>
<keyword evidence="2" id="KW-0812">Transmembrane</keyword>
<evidence type="ECO:0000313" key="5">
    <source>
        <dbReference type="EMBL" id="CAL5081968.1"/>
    </source>
</evidence>
<name>A0ABC9FWA0_9POAL</name>
<feature type="transmembrane region" description="Helical" evidence="2">
    <location>
        <begin position="180"/>
        <end position="204"/>
    </location>
</feature>
<accession>A0ABC9FWA0</accession>
<dbReference type="PROSITE" id="PS51485">
    <property type="entry name" value="PHYTOCYANIN"/>
    <property type="match status" value="1"/>
</dbReference>
<dbReference type="PANTHER" id="PTHR33021:SF269">
    <property type="entry name" value="PHYTOCYANIN DOMAIN-CONTAINING PROTEIN"/>
    <property type="match status" value="1"/>
</dbReference>
<keyword evidence="3" id="KW-0732">Signal</keyword>
<feature type="signal peptide" evidence="3">
    <location>
        <begin position="1"/>
        <end position="25"/>
    </location>
</feature>
<reference evidence="6" key="1">
    <citation type="submission" date="2024-06" db="EMBL/GenBank/DDBJ databases">
        <authorList>
            <person name="Ryan C."/>
        </authorList>
    </citation>
    <scope>NUCLEOTIDE SEQUENCE [LARGE SCALE GENOMIC DNA]</scope>
</reference>
<dbReference type="Gene3D" id="2.60.40.420">
    <property type="entry name" value="Cupredoxins - blue copper proteins"/>
    <property type="match status" value="1"/>
</dbReference>
<evidence type="ECO:0000256" key="2">
    <source>
        <dbReference type="SAM" id="Phobius"/>
    </source>
</evidence>
<keyword evidence="2" id="KW-1133">Transmembrane helix</keyword>